<evidence type="ECO:0000313" key="2">
    <source>
        <dbReference type="EMBL" id="POS77321.1"/>
    </source>
</evidence>
<dbReference type="OrthoDB" id="2014058at2759"/>
<dbReference type="Proteomes" id="UP000094444">
    <property type="component" value="Unassembled WGS sequence"/>
</dbReference>
<protein>
    <submittedName>
        <fullName evidence="2">NADH:ubiquinone oxidoreductase 20.1kD subunit</fullName>
    </submittedName>
</protein>
<dbReference type="PANTHER" id="PTHR12840">
    <property type="entry name" value="NADH-UBIQUINONE OXIDOREDUCTASE ASHI SUBUNIT"/>
    <property type="match status" value="1"/>
</dbReference>
<sequence length="179" mass="20320">MLSRRIAAKASPLRSATAAVAARRLPIVPQRTFLPEYNKDIEERYPAYPQLSDVEDPNMNGGYIQPAPVKRQFRDPLGDWWDKQERRNYGEPCHEDYDQMGIFTPHVYTWVSPKKGLVQIAAFIATALGVCYAVKATYPDRPSFPREFVDGLQRELGGPGAKRARAPEDPEPFQVEELD</sequence>
<feature type="region of interest" description="Disordered" evidence="1">
    <location>
        <begin position="152"/>
        <end position="179"/>
    </location>
</feature>
<comment type="caution">
    <text evidence="2">The sequence shown here is derived from an EMBL/GenBank/DDBJ whole genome shotgun (WGS) entry which is preliminary data.</text>
</comment>
<reference evidence="2" key="1">
    <citation type="submission" date="2017-09" db="EMBL/GenBank/DDBJ databases">
        <title>Polyketide synthases of a Diaporthe helianthi virulent isolate.</title>
        <authorList>
            <person name="Baroncelli R."/>
        </authorList>
    </citation>
    <scope>NUCLEOTIDE SEQUENCE [LARGE SCALE GENOMIC DNA]</scope>
    <source>
        <strain evidence="2">7/96</strain>
    </source>
</reference>
<dbReference type="InterPro" id="IPR008699">
    <property type="entry name" value="NDUFB8"/>
</dbReference>
<organism evidence="2 3">
    <name type="scientific">Diaporthe helianthi</name>
    <dbReference type="NCBI Taxonomy" id="158607"/>
    <lineage>
        <taxon>Eukaryota</taxon>
        <taxon>Fungi</taxon>
        <taxon>Dikarya</taxon>
        <taxon>Ascomycota</taxon>
        <taxon>Pezizomycotina</taxon>
        <taxon>Sordariomycetes</taxon>
        <taxon>Sordariomycetidae</taxon>
        <taxon>Diaporthales</taxon>
        <taxon>Diaporthaceae</taxon>
        <taxon>Diaporthe</taxon>
    </lineage>
</organism>
<keyword evidence="3" id="KW-1185">Reference proteome</keyword>
<name>A0A2P5I488_DIAHE</name>
<dbReference type="GO" id="GO:0005739">
    <property type="term" value="C:mitochondrion"/>
    <property type="evidence" value="ECO:0007669"/>
    <property type="project" value="InterPro"/>
</dbReference>
<gene>
    <name evidence="2" type="ORF">DHEL01_v204282</name>
</gene>
<feature type="compositionally biased region" description="Acidic residues" evidence="1">
    <location>
        <begin position="169"/>
        <end position="179"/>
    </location>
</feature>
<dbReference type="AlphaFoldDB" id="A0A2P5I488"/>
<evidence type="ECO:0000256" key="1">
    <source>
        <dbReference type="SAM" id="MobiDB-lite"/>
    </source>
</evidence>
<proteinExistence type="predicted"/>
<evidence type="ECO:0000313" key="3">
    <source>
        <dbReference type="Proteomes" id="UP000094444"/>
    </source>
</evidence>
<dbReference type="EMBL" id="MAVT02000280">
    <property type="protein sequence ID" value="POS77321.1"/>
    <property type="molecule type" value="Genomic_DNA"/>
</dbReference>
<dbReference type="STRING" id="158607.A0A2P5I488"/>
<accession>A0A2P5I488</accession>
<dbReference type="InParanoid" id="A0A2P5I488"/>
<dbReference type="Pfam" id="PF05821">
    <property type="entry name" value="NDUF_B8"/>
    <property type="match status" value="1"/>
</dbReference>
<dbReference type="PANTHER" id="PTHR12840:SF1">
    <property type="entry name" value="NADH DEHYDROGENASE [UBIQUINONE] 1 BETA SUBCOMPLEX SUBUNIT 8, MITOCHONDRIAL"/>
    <property type="match status" value="1"/>
</dbReference>